<dbReference type="InterPro" id="IPR011055">
    <property type="entry name" value="Dup_hybrid_motif"/>
</dbReference>
<dbReference type="PANTHER" id="PTHR21666:SF270">
    <property type="entry name" value="MUREIN HYDROLASE ACTIVATOR ENVC"/>
    <property type="match status" value="1"/>
</dbReference>
<feature type="transmembrane region" description="Helical" evidence="1">
    <location>
        <begin position="317"/>
        <end position="341"/>
    </location>
</feature>
<evidence type="ECO:0000313" key="3">
    <source>
        <dbReference type="EMBL" id="KKQ97977.1"/>
    </source>
</evidence>
<evidence type="ECO:0000256" key="1">
    <source>
        <dbReference type="SAM" id="Phobius"/>
    </source>
</evidence>
<accession>A0A0G0M3T7</accession>
<name>A0A0G0M3T7_9BACT</name>
<dbReference type="GO" id="GO:0004222">
    <property type="term" value="F:metalloendopeptidase activity"/>
    <property type="evidence" value="ECO:0007669"/>
    <property type="project" value="TreeGrafter"/>
</dbReference>
<dbReference type="PANTHER" id="PTHR21666">
    <property type="entry name" value="PEPTIDASE-RELATED"/>
    <property type="match status" value="1"/>
</dbReference>
<dbReference type="AlphaFoldDB" id="A0A0G0M3T7"/>
<dbReference type="Proteomes" id="UP000034325">
    <property type="component" value="Unassembled WGS sequence"/>
</dbReference>
<comment type="caution">
    <text evidence="3">The sequence shown here is derived from an EMBL/GenBank/DDBJ whole genome shotgun (WGS) entry which is preliminary data.</text>
</comment>
<reference evidence="3 4" key="1">
    <citation type="journal article" date="2015" name="Nature">
        <title>rRNA introns, odd ribosomes, and small enigmatic genomes across a large radiation of phyla.</title>
        <authorList>
            <person name="Brown C.T."/>
            <person name="Hug L.A."/>
            <person name="Thomas B.C."/>
            <person name="Sharon I."/>
            <person name="Castelle C.J."/>
            <person name="Singh A."/>
            <person name="Wilkins M.J."/>
            <person name="Williams K.H."/>
            <person name="Banfield J.F."/>
        </authorList>
    </citation>
    <scope>NUCLEOTIDE SEQUENCE [LARGE SCALE GENOMIC DNA]</scope>
</reference>
<proteinExistence type="predicted"/>
<sequence>MESQNTVSQSTKGFVVVKTNPTTSLPAPIPKYPIVENFKKDLRDAEFFQLDSKTIDELKDFLPQNLRGGEIASAFQLYSRGVKATELAEKTKTSSFLKEGERETLYNTAYLIEVLENANIPEIPKPEVLYSASFKPEVSIYESPFAVAPQANQISFEKKGSFLDPILQEAQGRAADFAKDKLKNIATKAIKSGGEKLLSQGSKVVAQTAIKIGTKAVTTVAGKATGAAIGAAVGTLIPIPILGQAIGAAAGWLLEKAGKLLKPIFRGIKKILSVITREKDFRKQVAYLGLAGAVIGLGMGILPLAIVSGAIGLGSLALITSGAVVTSGFIASVSAAMAAFFSITLMSIIGPILIALVVIPVSIALILFIINSGAYVVPPGGFGTTAGQLNQEDLVCNNYQGHRYCFPVVPVPAVLATCSHHDYVATDINTVSRTYGVPIVVAFTSGQILYAGGDDPLAGNAIIQLGDDNYIYSYFHLATTQVAAGSRVSAGQQIATQGSSGNAAGTPMTHFQIMNRSFCPYPNALAACASTYDGACLVAGGTRTECVLPYVDHFTCPSRAFNLIFGGTISCGPDFGNVGCGGPPPAATCYGRPECTQEPFSP</sequence>
<keyword evidence="1" id="KW-1133">Transmembrane helix</keyword>
<dbReference type="Pfam" id="PF01551">
    <property type="entry name" value="Peptidase_M23"/>
    <property type="match status" value="1"/>
</dbReference>
<feature type="transmembrane region" description="Helical" evidence="1">
    <location>
        <begin position="348"/>
        <end position="370"/>
    </location>
</feature>
<feature type="domain" description="M23ase beta-sheet core" evidence="2">
    <location>
        <begin position="437"/>
        <end position="515"/>
    </location>
</feature>
<feature type="transmembrane region" description="Helical" evidence="1">
    <location>
        <begin position="285"/>
        <end position="311"/>
    </location>
</feature>
<dbReference type="Gene3D" id="2.70.70.10">
    <property type="entry name" value="Glucose Permease (Domain IIA)"/>
    <property type="match status" value="1"/>
</dbReference>
<gene>
    <name evidence="3" type="ORF">UT23_C0006G0018</name>
</gene>
<evidence type="ECO:0000259" key="2">
    <source>
        <dbReference type="Pfam" id="PF01551"/>
    </source>
</evidence>
<dbReference type="InterPro" id="IPR050570">
    <property type="entry name" value="Cell_wall_metabolism_enzyme"/>
</dbReference>
<organism evidence="3 4">
    <name type="scientific">Candidatus Woesebacteria bacterium GW2011_GWA1_39_12</name>
    <dbReference type="NCBI Taxonomy" id="1618549"/>
    <lineage>
        <taxon>Bacteria</taxon>
        <taxon>Candidatus Woeseibacteriota</taxon>
    </lineage>
</organism>
<keyword evidence="1" id="KW-0812">Transmembrane</keyword>
<evidence type="ECO:0000313" key="4">
    <source>
        <dbReference type="Proteomes" id="UP000034325"/>
    </source>
</evidence>
<dbReference type="CDD" id="cd12797">
    <property type="entry name" value="M23_peptidase"/>
    <property type="match status" value="1"/>
</dbReference>
<dbReference type="InterPro" id="IPR016047">
    <property type="entry name" value="M23ase_b-sheet_dom"/>
</dbReference>
<protein>
    <submittedName>
        <fullName evidence="3">Peptidase</fullName>
    </submittedName>
</protein>
<keyword evidence="1" id="KW-0472">Membrane</keyword>
<dbReference type="SUPFAM" id="SSF51261">
    <property type="entry name" value="Duplicated hybrid motif"/>
    <property type="match status" value="1"/>
</dbReference>
<dbReference type="EMBL" id="LBWA01000006">
    <property type="protein sequence ID" value="KKQ97977.1"/>
    <property type="molecule type" value="Genomic_DNA"/>
</dbReference>